<dbReference type="InterPro" id="IPR035093">
    <property type="entry name" value="RelE/ParE_toxin_dom_sf"/>
</dbReference>
<evidence type="ECO:0000313" key="3">
    <source>
        <dbReference type="EMBL" id="SUB56776.1"/>
    </source>
</evidence>
<dbReference type="EC" id="3.1.-.-" evidence="3"/>
<dbReference type="GO" id="GO:0004521">
    <property type="term" value="F:RNA endonuclease activity"/>
    <property type="evidence" value="ECO:0007669"/>
    <property type="project" value="TreeGrafter"/>
</dbReference>
<feature type="active site" description="Proton donor" evidence="2">
    <location>
        <position position="87"/>
    </location>
</feature>
<gene>
    <name evidence="3" type="primary">yafQ</name>
    <name evidence="3" type="ORF">NCTC13149_00578</name>
</gene>
<dbReference type="GO" id="GO:0006415">
    <property type="term" value="P:translational termination"/>
    <property type="evidence" value="ECO:0007669"/>
    <property type="project" value="TreeGrafter"/>
</dbReference>
<dbReference type="PIRSF" id="PIRSF006156">
    <property type="entry name" value="YafQ"/>
    <property type="match status" value="1"/>
</dbReference>
<dbReference type="OrthoDB" id="7030467at2"/>
<name>A0A379C587_9FIRM</name>
<dbReference type="Pfam" id="PF15738">
    <property type="entry name" value="YafQ_toxin"/>
    <property type="match status" value="1"/>
</dbReference>
<accession>A0A379C587</accession>
<keyword evidence="1" id="KW-1277">Toxin-antitoxin system</keyword>
<evidence type="ECO:0000313" key="4">
    <source>
        <dbReference type="Proteomes" id="UP000255517"/>
    </source>
</evidence>
<dbReference type="Gene3D" id="3.30.2310.20">
    <property type="entry name" value="RelE-like"/>
    <property type="match status" value="1"/>
</dbReference>
<evidence type="ECO:0000256" key="1">
    <source>
        <dbReference type="ARBA" id="ARBA00022649"/>
    </source>
</evidence>
<dbReference type="GO" id="GO:0016787">
    <property type="term" value="F:hydrolase activity"/>
    <property type="evidence" value="ECO:0007669"/>
    <property type="project" value="UniProtKB-KW"/>
</dbReference>
<dbReference type="RefSeq" id="WP_019034407.1">
    <property type="nucleotide sequence ID" value="NZ_UGSZ01000001.1"/>
</dbReference>
<protein>
    <submittedName>
        <fullName evidence="3">mRNA interferase YafQ</fullName>
        <ecNumber evidence="3">3.1.-.-</ecNumber>
    </submittedName>
</protein>
<dbReference type="PANTHER" id="PTHR40588:SF1">
    <property type="entry name" value="MRNA INTERFERASE TOXIN YAFQ"/>
    <property type="match status" value="1"/>
</dbReference>
<dbReference type="STRING" id="1122949.GCA_000378725_00466"/>
<organism evidence="3 4">
    <name type="scientific">Peptoniphilus lacrimalis</name>
    <dbReference type="NCBI Taxonomy" id="33031"/>
    <lineage>
        <taxon>Bacteria</taxon>
        <taxon>Bacillati</taxon>
        <taxon>Bacillota</taxon>
        <taxon>Tissierellia</taxon>
        <taxon>Tissierellales</taxon>
        <taxon>Peptoniphilaceae</taxon>
        <taxon>Peptoniphilus</taxon>
    </lineage>
</organism>
<dbReference type="NCBIfam" id="TIGR02385">
    <property type="entry name" value="RelE_StbE"/>
    <property type="match status" value="1"/>
</dbReference>
<dbReference type="PANTHER" id="PTHR40588">
    <property type="entry name" value="MRNA INTERFERASE TOXIN YAFQ"/>
    <property type="match status" value="1"/>
</dbReference>
<keyword evidence="3" id="KW-0378">Hydrolase</keyword>
<dbReference type="AlphaFoldDB" id="A0A379C587"/>
<reference evidence="3 4" key="1">
    <citation type="submission" date="2018-06" db="EMBL/GenBank/DDBJ databases">
        <authorList>
            <consortium name="Pathogen Informatics"/>
            <person name="Doyle S."/>
        </authorList>
    </citation>
    <scope>NUCLEOTIDE SEQUENCE [LARGE SCALE GENOMIC DNA]</scope>
    <source>
        <strain evidence="3 4">NCTC13149</strain>
    </source>
</reference>
<dbReference type="InterPro" id="IPR004386">
    <property type="entry name" value="Toxin_YafQ-like"/>
</dbReference>
<proteinExistence type="predicted"/>
<sequence length="92" mass="11057">MKYKIKYTNRFKKDLKLLKKQGKDINKLFYIIEKIAKGETLEDKYKDHLLNGNYKKTRECHVESDLLLIYEKYEDILVLTLVRTGSHSDLFK</sequence>
<dbReference type="Proteomes" id="UP000255517">
    <property type="component" value="Unassembled WGS sequence"/>
</dbReference>
<dbReference type="SUPFAM" id="SSF143011">
    <property type="entry name" value="RelE-like"/>
    <property type="match status" value="1"/>
</dbReference>
<dbReference type="EMBL" id="UGSZ01000001">
    <property type="protein sequence ID" value="SUB56776.1"/>
    <property type="molecule type" value="Genomic_DNA"/>
</dbReference>
<dbReference type="InterPro" id="IPR007712">
    <property type="entry name" value="RelE/ParE_toxin"/>
</dbReference>
<evidence type="ECO:0000256" key="2">
    <source>
        <dbReference type="PIRSR" id="PIRSR006156-1"/>
    </source>
</evidence>
<dbReference type="GO" id="GO:0006402">
    <property type="term" value="P:mRNA catabolic process"/>
    <property type="evidence" value="ECO:0007669"/>
    <property type="project" value="TreeGrafter"/>
</dbReference>